<sequence length="341" mass="38380">MKHCLSAMIRYGVFLILLLLTFGCRKDLCYDHELHSASVKTMVAADWEQEWERTYDFDWEQNWNVLWGREYDELRPDIAEGIRALVYSAGGGFSENNLSAEGGRLPMKEGVHSLLFYNNDTEYILFNDLTTSASASATTRTRTRSSFKELHAGERTVSPPDMLYGAYVKEHFAERTLESIELPVIMRPLTYTYLIRYEFKKGAQYVALARGALAGMAESVYLEDGHTGADAVTVMFDCTVEDFGAEALVYSFGVPDYPGDHYVTGRQGKHYALNLEVRMLNGKFKTFEFDVTDQVTGQPRGGVIVVKDIEISDEEGTEGSGSFDVTVDGWGEYIDVELPLN</sequence>
<dbReference type="RefSeq" id="WP_244925450.1">
    <property type="nucleotide sequence ID" value="NZ_KI440808.1"/>
</dbReference>
<evidence type="ECO:0000313" key="1">
    <source>
        <dbReference type="EMBL" id="RKT59884.1"/>
    </source>
</evidence>
<organism evidence="1 2">
    <name type="scientific">Coprobacter fastidiosus NSB1 = JCM 33896</name>
    <dbReference type="NCBI Taxonomy" id="1349822"/>
    <lineage>
        <taxon>Bacteria</taxon>
        <taxon>Pseudomonadati</taxon>
        <taxon>Bacteroidota</taxon>
        <taxon>Bacteroidia</taxon>
        <taxon>Bacteroidales</taxon>
        <taxon>Barnesiellaceae</taxon>
        <taxon>Coprobacter</taxon>
    </lineage>
</organism>
<gene>
    <name evidence="1" type="ORF">BC742_0807</name>
</gene>
<dbReference type="InterPro" id="IPR033410">
    <property type="entry name" value="DUF5119"/>
</dbReference>
<dbReference type="AlphaFoldDB" id="A0A495WFH4"/>
<proteinExistence type="predicted"/>
<reference evidence="1 2" key="1">
    <citation type="submission" date="2018-10" db="EMBL/GenBank/DDBJ databases">
        <title>Genomic Encyclopedia of Archaeal and Bacterial Type Strains, Phase II (KMG-II): from individual species to whole genera.</title>
        <authorList>
            <person name="Goeker M."/>
        </authorList>
    </citation>
    <scope>NUCLEOTIDE SEQUENCE [LARGE SCALE GENOMIC DNA]</scope>
    <source>
        <strain evidence="1 2">NSB1</strain>
    </source>
</reference>
<keyword evidence="2" id="KW-1185">Reference proteome</keyword>
<accession>A0A495WFH4</accession>
<protein>
    <submittedName>
        <fullName evidence="1">Uncharacterized protein DUF5119</fullName>
    </submittedName>
</protein>
<dbReference type="Pfam" id="PF17145">
    <property type="entry name" value="DUF5119"/>
    <property type="match status" value="1"/>
</dbReference>
<evidence type="ECO:0000313" key="2">
    <source>
        <dbReference type="Proteomes" id="UP000269493"/>
    </source>
</evidence>
<dbReference type="PROSITE" id="PS51257">
    <property type="entry name" value="PROKAR_LIPOPROTEIN"/>
    <property type="match status" value="1"/>
</dbReference>
<comment type="caution">
    <text evidence="1">The sequence shown here is derived from an EMBL/GenBank/DDBJ whole genome shotgun (WGS) entry which is preliminary data.</text>
</comment>
<name>A0A495WFH4_9BACT</name>
<dbReference type="Proteomes" id="UP000269493">
    <property type="component" value="Unassembled WGS sequence"/>
</dbReference>
<dbReference type="EMBL" id="RBXN01000002">
    <property type="protein sequence ID" value="RKT59884.1"/>
    <property type="molecule type" value="Genomic_DNA"/>
</dbReference>